<protein>
    <submittedName>
        <fullName evidence="2">Nuclear transport factor 2 family protein</fullName>
    </submittedName>
</protein>
<dbReference type="Proteomes" id="UP001310248">
    <property type="component" value="Unassembled WGS sequence"/>
</dbReference>
<comment type="caution">
    <text evidence="2">The sequence shown here is derived from an EMBL/GenBank/DDBJ whole genome shotgun (WGS) entry which is preliminary data.</text>
</comment>
<dbReference type="EMBL" id="JAYDYW010000006">
    <property type="protein sequence ID" value="MEE1673966.1"/>
    <property type="molecule type" value="Genomic_DNA"/>
</dbReference>
<gene>
    <name evidence="2" type="ORF">SNR37_003393</name>
</gene>
<dbReference type="Gene3D" id="3.10.450.50">
    <property type="match status" value="1"/>
</dbReference>
<feature type="domain" description="SnoaL-like" evidence="1">
    <location>
        <begin position="15"/>
        <end position="112"/>
    </location>
</feature>
<organism evidence="2 3">
    <name type="scientific">Agarivorans aestuarii</name>
    <dbReference type="NCBI Taxonomy" id="1563703"/>
    <lineage>
        <taxon>Bacteria</taxon>
        <taxon>Pseudomonadati</taxon>
        <taxon>Pseudomonadota</taxon>
        <taxon>Gammaproteobacteria</taxon>
        <taxon>Alteromonadales</taxon>
        <taxon>Alteromonadaceae</taxon>
        <taxon>Agarivorans</taxon>
    </lineage>
</organism>
<dbReference type="InterPro" id="IPR037401">
    <property type="entry name" value="SnoaL-like"/>
</dbReference>
<keyword evidence="3" id="KW-1185">Reference proteome</keyword>
<dbReference type="InterPro" id="IPR032710">
    <property type="entry name" value="NTF2-like_dom_sf"/>
</dbReference>
<dbReference type="Pfam" id="PF12680">
    <property type="entry name" value="SnoaL_2"/>
    <property type="match status" value="1"/>
</dbReference>
<dbReference type="RefSeq" id="WP_163132213.1">
    <property type="nucleotide sequence ID" value="NZ_JAYDYW010000006.1"/>
</dbReference>
<reference evidence="3" key="1">
    <citation type="submission" date="2023-07" db="EMBL/GenBank/DDBJ databases">
        <title>Draft genome sequence of Agarivorans aestuarii strain ZMCS4, a CAZymes producing bacteria isolated from the marine brown algae Clodostephus spongiosus.</title>
        <authorList>
            <person name="Lorente B."/>
            <person name="Cabral C."/>
            <person name="Frias J."/>
            <person name="Faria J."/>
            <person name="Toubarro D."/>
        </authorList>
    </citation>
    <scope>NUCLEOTIDE SEQUENCE [LARGE SCALE GENOMIC DNA]</scope>
    <source>
        <strain evidence="3">ZMCS4</strain>
    </source>
</reference>
<name>A0ABU7G3T2_9ALTE</name>
<evidence type="ECO:0000259" key="1">
    <source>
        <dbReference type="Pfam" id="PF12680"/>
    </source>
</evidence>
<evidence type="ECO:0000313" key="3">
    <source>
        <dbReference type="Proteomes" id="UP001310248"/>
    </source>
</evidence>
<evidence type="ECO:0000313" key="2">
    <source>
        <dbReference type="EMBL" id="MEE1673966.1"/>
    </source>
</evidence>
<proteinExistence type="predicted"/>
<dbReference type="SUPFAM" id="SSF54427">
    <property type="entry name" value="NTF2-like"/>
    <property type="match status" value="1"/>
</dbReference>
<sequence length="146" mass="17009">MSITASSPHIVQQLEQFYTELGMAQVESLSDIYADDIEFIDPLHHLHGLQDLRSYFEHLLQNTTQCHFEFYSRLIAEGEFSLTWKMQFAHPKLGNGRILSLDGISHIKFNDKIYYHRDYYDVSAMLHDHIPVIGWLSKKLKNGLAQ</sequence>
<accession>A0ABU7G3T2</accession>